<dbReference type="InterPro" id="IPR018484">
    <property type="entry name" value="FGGY_N"/>
</dbReference>
<reference evidence="13 14" key="1">
    <citation type="journal article" date="2014" name="PLoS ONE">
        <title>Genome Information of Methylobacterium oryzae, a Plant-Probiotic Methylotroph in the Phyllosphere.</title>
        <authorList>
            <person name="Kwak M.J."/>
            <person name="Jeong H."/>
            <person name="Madhaiyan M."/>
            <person name="Lee Y."/>
            <person name="Sa T.M."/>
            <person name="Oh T.K."/>
            <person name="Kim J.F."/>
        </authorList>
    </citation>
    <scope>NUCLEOTIDE SEQUENCE [LARGE SCALE GENOMIC DNA]</scope>
    <source>
        <strain evidence="13 14">CBMB20</strain>
    </source>
</reference>
<feature type="binding site" evidence="9">
    <location>
        <position position="83"/>
    </location>
    <ligand>
        <name>glycerol</name>
        <dbReference type="ChEBI" id="CHEBI:17754"/>
    </ligand>
</feature>
<comment type="function">
    <text evidence="9">Key enzyme in the regulation of glycerol uptake and metabolism. Catalyzes the phosphorylation of glycerol to yield sn-glycerol 3-phosphate.</text>
</comment>
<feature type="binding site" evidence="9">
    <location>
        <position position="134"/>
    </location>
    <ligand>
        <name>glycerol</name>
        <dbReference type="ChEBI" id="CHEBI:17754"/>
    </ligand>
</feature>
<dbReference type="GO" id="GO:0004370">
    <property type="term" value="F:glycerol kinase activity"/>
    <property type="evidence" value="ECO:0007669"/>
    <property type="project" value="UniProtKB-UniRule"/>
</dbReference>
<dbReference type="Pfam" id="PF02782">
    <property type="entry name" value="FGGY_C"/>
    <property type="match status" value="1"/>
</dbReference>
<evidence type="ECO:0000259" key="11">
    <source>
        <dbReference type="Pfam" id="PF00370"/>
    </source>
</evidence>
<protein>
    <recommendedName>
        <fullName evidence="9">Glycerol kinase</fullName>
        <ecNumber evidence="9">2.7.1.30</ecNumber>
    </recommendedName>
    <alternativeName>
        <fullName evidence="9">ATP:glycerol 3-phosphotransferase</fullName>
    </alternativeName>
    <alternativeName>
        <fullName evidence="9">Glycerokinase</fullName>
        <shortName evidence="9">GK</shortName>
    </alternativeName>
</protein>
<dbReference type="GO" id="GO:0005524">
    <property type="term" value="F:ATP binding"/>
    <property type="evidence" value="ECO:0007669"/>
    <property type="project" value="UniProtKB-UniRule"/>
</dbReference>
<gene>
    <name evidence="9 13" type="primary">glpK</name>
    <name evidence="13" type="ORF">MOC_2590</name>
</gene>
<feature type="binding site" evidence="9">
    <location>
        <position position="266"/>
    </location>
    <ligand>
        <name>ADP</name>
        <dbReference type="ChEBI" id="CHEBI:456216"/>
    </ligand>
</feature>
<keyword evidence="14" id="KW-1185">Reference proteome</keyword>
<name>A0A089NUY8_9HYPH</name>
<feature type="binding site" evidence="9">
    <location>
        <position position="266"/>
    </location>
    <ligand>
        <name>ATP</name>
        <dbReference type="ChEBI" id="CHEBI:30616"/>
    </ligand>
</feature>
<keyword evidence="6 9" id="KW-0319">Glycerol metabolism</keyword>
<feature type="binding site" evidence="9">
    <location>
        <position position="245"/>
    </location>
    <ligand>
        <name>glycerol</name>
        <dbReference type="ChEBI" id="CHEBI:17754"/>
    </ligand>
</feature>
<comment type="pathway">
    <text evidence="1 9">Polyol metabolism; glycerol degradation via glycerol kinase pathway; sn-glycerol 3-phosphate from glycerol: step 1/1.</text>
</comment>
<evidence type="ECO:0000256" key="2">
    <source>
        <dbReference type="ARBA" id="ARBA00009156"/>
    </source>
</evidence>
<dbReference type="RefSeq" id="WP_043757431.1">
    <property type="nucleotide sequence ID" value="NZ_CP003811.1"/>
</dbReference>
<feature type="binding site" evidence="9">
    <location>
        <position position="244"/>
    </location>
    <ligand>
        <name>glycerol</name>
        <dbReference type="ChEBI" id="CHEBI:17754"/>
    </ligand>
</feature>
<dbReference type="InterPro" id="IPR000577">
    <property type="entry name" value="Carb_kinase_FGGY"/>
</dbReference>
<feature type="binding site" evidence="9">
    <location>
        <position position="411"/>
    </location>
    <ligand>
        <name>ADP</name>
        <dbReference type="ChEBI" id="CHEBI:456216"/>
    </ligand>
</feature>
<feature type="domain" description="Carbohydrate kinase FGGY N-terminal" evidence="11">
    <location>
        <begin position="4"/>
        <end position="251"/>
    </location>
</feature>
<keyword evidence="4 9" id="KW-0547">Nucleotide-binding</keyword>
<dbReference type="InterPro" id="IPR018483">
    <property type="entry name" value="Carb_kinase_FGGY_CS"/>
</dbReference>
<dbReference type="HAMAP" id="MF_00186">
    <property type="entry name" value="Glycerol_kin"/>
    <property type="match status" value="1"/>
</dbReference>
<feature type="binding site" evidence="9">
    <location>
        <position position="16"/>
    </location>
    <ligand>
        <name>ADP</name>
        <dbReference type="ChEBI" id="CHEBI:456216"/>
    </ligand>
</feature>
<dbReference type="GO" id="GO:0005829">
    <property type="term" value="C:cytosol"/>
    <property type="evidence" value="ECO:0007669"/>
    <property type="project" value="TreeGrafter"/>
</dbReference>
<feature type="binding site" evidence="9">
    <location>
        <position position="14"/>
    </location>
    <ligand>
        <name>ATP</name>
        <dbReference type="ChEBI" id="CHEBI:30616"/>
    </ligand>
</feature>
<comment type="similarity">
    <text evidence="2 9 10">Belongs to the FGGY kinase family.</text>
</comment>
<feature type="binding site" evidence="9">
    <location>
        <position position="411"/>
    </location>
    <ligand>
        <name>ATP</name>
        <dbReference type="ChEBI" id="CHEBI:30616"/>
    </ligand>
</feature>
<dbReference type="GO" id="GO:0019563">
    <property type="term" value="P:glycerol catabolic process"/>
    <property type="evidence" value="ECO:0007669"/>
    <property type="project" value="UniProtKB-UniRule"/>
</dbReference>
<feature type="binding site" evidence="9">
    <location>
        <position position="134"/>
    </location>
    <ligand>
        <name>sn-glycerol 3-phosphate</name>
        <dbReference type="ChEBI" id="CHEBI:57597"/>
    </ligand>
</feature>
<comment type="catalytic activity">
    <reaction evidence="8 9">
        <text>glycerol + ATP = sn-glycerol 3-phosphate + ADP + H(+)</text>
        <dbReference type="Rhea" id="RHEA:21644"/>
        <dbReference type="ChEBI" id="CHEBI:15378"/>
        <dbReference type="ChEBI" id="CHEBI:17754"/>
        <dbReference type="ChEBI" id="CHEBI:30616"/>
        <dbReference type="ChEBI" id="CHEBI:57597"/>
        <dbReference type="ChEBI" id="CHEBI:456216"/>
        <dbReference type="EC" id="2.7.1.30"/>
    </reaction>
</comment>
<organism evidence="13 14">
    <name type="scientific">Methylobacterium oryzae CBMB20</name>
    <dbReference type="NCBI Taxonomy" id="693986"/>
    <lineage>
        <taxon>Bacteria</taxon>
        <taxon>Pseudomonadati</taxon>
        <taxon>Pseudomonadota</taxon>
        <taxon>Alphaproteobacteria</taxon>
        <taxon>Hyphomicrobiales</taxon>
        <taxon>Methylobacteriaceae</taxon>
        <taxon>Methylobacterium</taxon>
    </lineage>
</organism>
<dbReference type="eggNOG" id="COG0554">
    <property type="taxonomic scope" value="Bacteria"/>
</dbReference>
<dbReference type="Gene3D" id="3.30.420.40">
    <property type="match status" value="2"/>
</dbReference>
<dbReference type="SUPFAM" id="SSF53067">
    <property type="entry name" value="Actin-like ATPase domain"/>
    <property type="match status" value="2"/>
</dbReference>
<feature type="binding site" evidence="9">
    <location>
        <position position="83"/>
    </location>
    <ligand>
        <name>sn-glycerol 3-phosphate</name>
        <dbReference type="ChEBI" id="CHEBI:57597"/>
    </ligand>
</feature>
<feature type="binding site" evidence="9">
    <location>
        <position position="82"/>
    </location>
    <ligand>
        <name>sn-glycerol 3-phosphate</name>
        <dbReference type="ChEBI" id="CHEBI:57597"/>
    </ligand>
</feature>
<dbReference type="EC" id="2.7.1.30" evidence="9"/>
<evidence type="ECO:0000313" key="14">
    <source>
        <dbReference type="Proteomes" id="UP000029492"/>
    </source>
</evidence>
<feature type="binding site" evidence="9">
    <location>
        <position position="12"/>
    </location>
    <ligand>
        <name>ATP</name>
        <dbReference type="ChEBI" id="CHEBI:30616"/>
    </ligand>
</feature>
<dbReference type="PROSITE" id="PS00933">
    <property type="entry name" value="FGGY_KINASES_1"/>
    <property type="match status" value="1"/>
</dbReference>
<dbReference type="AlphaFoldDB" id="A0A089NUY8"/>
<evidence type="ECO:0000259" key="12">
    <source>
        <dbReference type="Pfam" id="PF02782"/>
    </source>
</evidence>
<dbReference type="FunFam" id="3.30.420.40:FF:000008">
    <property type="entry name" value="Glycerol kinase"/>
    <property type="match status" value="1"/>
</dbReference>
<proteinExistence type="inferred from homology"/>
<evidence type="ECO:0000256" key="7">
    <source>
        <dbReference type="ARBA" id="ARBA00022840"/>
    </source>
</evidence>
<evidence type="ECO:0000256" key="10">
    <source>
        <dbReference type="RuleBase" id="RU003733"/>
    </source>
</evidence>
<dbReference type="Pfam" id="PF00370">
    <property type="entry name" value="FGGY_N"/>
    <property type="match status" value="1"/>
</dbReference>
<feature type="binding site" evidence="9">
    <location>
        <position position="13"/>
    </location>
    <ligand>
        <name>ATP</name>
        <dbReference type="ChEBI" id="CHEBI:30616"/>
    </ligand>
</feature>
<evidence type="ECO:0000256" key="6">
    <source>
        <dbReference type="ARBA" id="ARBA00022798"/>
    </source>
</evidence>
<dbReference type="NCBIfam" id="NF000756">
    <property type="entry name" value="PRK00047.1"/>
    <property type="match status" value="1"/>
</dbReference>
<evidence type="ECO:0000256" key="3">
    <source>
        <dbReference type="ARBA" id="ARBA00022679"/>
    </source>
</evidence>
<dbReference type="UniPathway" id="UPA00618">
    <property type="reaction ID" value="UER00672"/>
</dbReference>
<feature type="domain" description="Carbohydrate kinase FGGY C-terminal" evidence="12">
    <location>
        <begin position="261"/>
        <end position="450"/>
    </location>
</feature>
<accession>A0A089NUY8</accession>
<feature type="binding site" evidence="9">
    <location>
        <position position="82"/>
    </location>
    <ligand>
        <name>glycerol</name>
        <dbReference type="ChEBI" id="CHEBI:17754"/>
    </ligand>
</feature>
<dbReference type="Proteomes" id="UP000029492">
    <property type="component" value="Chromosome"/>
</dbReference>
<keyword evidence="3 9" id="KW-0808">Transferase</keyword>
<feature type="binding site" evidence="9">
    <location>
        <position position="12"/>
    </location>
    <ligand>
        <name>sn-glycerol 3-phosphate</name>
        <dbReference type="ChEBI" id="CHEBI:57597"/>
    </ligand>
</feature>
<evidence type="ECO:0000256" key="4">
    <source>
        <dbReference type="ARBA" id="ARBA00022741"/>
    </source>
</evidence>
<evidence type="ECO:0000256" key="5">
    <source>
        <dbReference type="ARBA" id="ARBA00022777"/>
    </source>
</evidence>
<feature type="binding site" evidence="9">
    <location>
        <position position="310"/>
    </location>
    <ligand>
        <name>ATP</name>
        <dbReference type="ChEBI" id="CHEBI:30616"/>
    </ligand>
</feature>
<dbReference type="EMBL" id="CP003811">
    <property type="protein sequence ID" value="AIQ90345.1"/>
    <property type="molecule type" value="Genomic_DNA"/>
</dbReference>
<dbReference type="NCBIfam" id="TIGR01311">
    <property type="entry name" value="glycerol_kin"/>
    <property type="match status" value="1"/>
</dbReference>
<dbReference type="PIRSF" id="PIRSF000538">
    <property type="entry name" value="GlpK"/>
    <property type="match status" value="1"/>
</dbReference>
<dbReference type="PANTHER" id="PTHR10196:SF69">
    <property type="entry name" value="GLYCEROL KINASE"/>
    <property type="match status" value="1"/>
</dbReference>
<dbReference type="PANTHER" id="PTHR10196">
    <property type="entry name" value="SUGAR KINASE"/>
    <property type="match status" value="1"/>
</dbReference>
<dbReference type="InterPro" id="IPR005999">
    <property type="entry name" value="Glycerol_kin"/>
</dbReference>
<feature type="binding site" evidence="9">
    <location>
        <position position="310"/>
    </location>
    <ligand>
        <name>ADP</name>
        <dbReference type="ChEBI" id="CHEBI:456216"/>
    </ligand>
</feature>
<comment type="activity regulation">
    <text evidence="9">Inhibited by fructose 1,6-bisphosphate (FBP).</text>
</comment>
<dbReference type="HOGENOM" id="CLU_009281_2_3_5"/>
<feature type="binding site" evidence="9">
    <location>
        <position position="415"/>
    </location>
    <ligand>
        <name>ADP</name>
        <dbReference type="ChEBI" id="CHEBI:456216"/>
    </ligand>
</feature>
<keyword evidence="7 9" id="KW-0067">ATP-binding</keyword>
<dbReference type="STRING" id="693986.MOC_2590"/>
<evidence type="ECO:0000256" key="1">
    <source>
        <dbReference type="ARBA" id="ARBA00005190"/>
    </source>
</evidence>
<evidence type="ECO:0000256" key="9">
    <source>
        <dbReference type="HAMAP-Rule" id="MF_00186"/>
    </source>
</evidence>
<dbReference type="KEGG" id="mor:MOC_2590"/>
<dbReference type="InterPro" id="IPR043129">
    <property type="entry name" value="ATPase_NBD"/>
</dbReference>
<dbReference type="InterPro" id="IPR018485">
    <property type="entry name" value="FGGY_C"/>
</dbReference>
<dbReference type="PROSITE" id="PS00445">
    <property type="entry name" value="FGGY_KINASES_2"/>
    <property type="match status" value="1"/>
</dbReference>
<feature type="binding site" evidence="9">
    <location>
        <position position="244"/>
    </location>
    <ligand>
        <name>sn-glycerol 3-phosphate</name>
        <dbReference type="ChEBI" id="CHEBI:57597"/>
    </ligand>
</feature>
<keyword evidence="5 9" id="KW-0418">Kinase</keyword>
<feature type="binding site" evidence="9">
    <location>
        <position position="12"/>
    </location>
    <ligand>
        <name>ADP</name>
        <dbReference type="ChEBI" id="CHEBI:456216"/>
    </ligand>
</feature>
<evidence type="ECO:0000313" key="13">
    <source>
        <dbReference type="EMBL" id="AIQ90345.1"/>
    </source>
</evidence>
<dbReference type="CDD" id="cd07769">
    <property type="entry name" value="ASKHA_NBD_FGGY_GK"/>
    <property type="match status" value="1"/>
</dbReference>
<evidence type="ECO:0000256" key="8">
    <source>
        <dbReference type="ARBA" id="ARBA00052101"/>
    </source>
</evidence>
<feature type="binding site" evidence="9">
    <location>
        <position position="314"/>
    </location>
    <ligand>
        <name>ATP</name>
        <dbReference type="ChEBI" id="CHEBI:30616"/>
    </ligand>
</feature>
<dbReference type="FunFam" id="3.30.420.40:FF:000007">
    <property type="entry name" value="Glycerol kinase"/>
    <property type="match status" value="1"/>
</dbReference>
<sequence>MSRYVGAIDQGTTSSRFIVFDREGSVIALAQAEHAQIYPAPGHVEHDAGEIWTKTQAVMREALEKGGLQPSDLAAVGITNQRETTLIWDRTTGKPLHNALVWQDTRNDRLVGEFARDGGRDRFRDLTGLPLASYFSGLKLRWLLDHVAGAREKAEAGDVLFGNIDTWLVWNLTGGTEGGLHVTDVTNASRTQLMSLKTLDWDDGMLETFGIPRAMLPKIVSSSEVYGETKAPFAGVPIAGILGDQQAALFGQTCFAPGEAKNTYGTGCFALMNTGTEPVPSKAGLVTTLAYRLDGQKPAYALEGSIAITGALVQWLRDNLHMIKDSAEVETLATTVEDNGGVYFVPAFSGLYAPHWNEGARGLIIGLTRYVNRGHIARSVLEATAFQTREVLQAMAKDSGIPVKELRADGGMVANNTLMQFQSDLLDVPVVRPKVAETTALGAAYAAGLAVGYWKGLDDLKRNWGVDKRWTPKMDAGQREKIAAAWGRAVQRSFDWKTDED</sequence>
<dbReference type="GO" id="GO:0006072">
    <property type="term" value="P:glycerol-3-phosphate metabolic process"/>
    <property type="evidence" value="ECO:0007669"/>
    <property type="project" value="InterPro"/>
</dbReference>